<keyword evidence="2" id="KW-0548">Nucleotidyltransferase</keyword>
<comment type="caution">
    <text evidence="2">The sequence shown here is derived from an EMBL/GenBank/DDBJ whole genome shotgun (WGS) entry which is preliminary data.</text>
</comment>
<organism evidence="2">
    <name type="scientific">Tanacetum cinerariifolium</name>
    <name type="common">Dalmatian daisy</name>
    <name type="synonym">Chrysanthemum cinerariifolium</name>
    <dbReference type="NCBI Taxonomy" id="118510"/>
    <lineage>
        <taxon>Eukaryota</taxon>
        <taxon>Viridiplantae</taxon>
        <taxon>Streptophyta</taxon>
        <taxon>Embryophyta</taxon>
        <taxon>Tracheophyta</taxon>
        <taxon>Spermatophyta</taxon>
        <taxon>Magnoliopsida</taxon>
        <taxon>eudicotyledons</taxon>
        <taxon>Gunneridae</taxon>
        <taxon>Pentapetalae</taxon>
        <taxon>asterids</taxon>
        <taxon>campanulids</taxon>
        <taxon>Asterales</taxon>
        <taxon>Asteraceae</taxon>
        <taxon>Asteroideae</taxon>
        <taxon>Anthemideae</taxon>
        <taxon>Anthemidinae</taxon>
        <taxon>Tanacetum</taxon>
    </lineage>
</organism>
<protein>
    <submittedName>
        <fullName evidence="2">RNA-directed DNA polymerase, eukaryota, reverse transcriptase zinc-binding domain protein</fullName>
    </submittedName>
</protein>
<keyword evidence="2" id="KW-0695">RNA-directed DNA polymerase</keyword>
<name>A0A699HLH2_TANCI</name>
<proteinExistence type="predicted"/>
<dbReference type="EMBL" id="BKCJ010183809">
    <property type="protein sequence ID" value="GEY50045.1"/>
    <property type="molecule type" value="Genomic_DNA"/>
</dbReference>
<keyword evidence="2" id="KW-0808">Transferase</keyword>
<dbReference type="GO" id="GO:0003964">
    <property type="term" value="F:RNA-directed DNA polymerase activity"/>
    <property type="evidence" value="ECO:0007669"/>
    <property type="project" value="UniProtKB-KW"/>
</dbReference>
<evidence type="ECO:0000313" key="2">
    <source>
        <dbReference type="EMBL" id="GEY50045.1"/>
    </source>
</evidence>
<evidence type="ECO:0000256" key="1">
    <source>
        <dbReference type="SAM" id="MobiDB-lite"/>
    </source>
</evidence>
<accession>A0A699HLH2</accession>
<sequence>MERGFLDSGGRKSNHRKKTNTVTGIGLASKSVKNPCDTSNQMESFPPLLTHVTTSAGNAIGKSSYANVTGKSNRKKLNIHTPFTLRGNGIDVVVPVDSIRAISNRFANTSYGFFLWKRVAYPVVANYVRNC</sequence>
<reference evidence="2" key="1">
    <citation type="journal article" date="2019" name="Sci. Rep.">
        <title>Draft genome of Tanacetum cinerariifolium, the natural source of mosquito coil.</title>
        <authorList>
            <person name="Yamashiro T."/>
            <person name="Shiraishi A."/>
            <person name="Satake H."/>
            <person name="Nakayama K."/>
        </authorList>
    </citation>
    <scope>NUCLEOTIDE SEQUENCE</scope>
</reference>
<dbReference type="AlphaFoldDB" id="A0A699HLH2"/>
<gene>
    <name evidence="2" type="ORF">Tci_422019</name>
</gene>
<feature type="region of interest" description="Disordered" evidence="1">
    <location>
        <begin position="1"/>
        <end position="24"/>
    </location>
</feature>